<protein>
    <submittedName>
        <fullName evidence="2">Secreted protein</fullName>
    </submittedName>
</protein>
<reference evidence="2" key="2">
    <citation type="submission" date="2017-02" db="UniProtKB">
        <authorList>
            <consortium name="WormBaseParasite"/>
        </authorList>
    </citation>
    <scope>IDENTIFICATION</scope>
</reference>
<keyword evidence="1" id="KW-1185">Reference proteome</keyword>
<name>A0A0K0D2T7_ANGCA</name>
<evidence type="ECO:0000313" key="2">
    <source>
        <dbReference type="WBParaSite" id="ACAC_0000438201-mRNA-1"/>
    </source>
</evidence>
<proteinExistence type="predicted"/>
<evidence type="ECO:0000313" key="1">
    <source>
        <dbReference type="Proteomes" id="UP000035642"/>
    </source>
</evidence>
<reference evidence="1" key="1">
    <citation type="submission" date="2012-09" db="EMBL/GenBank/DDBJ databases">
        <authorList>
            <person name="Martin A.A."/>
        </authorList>
    </citation>
    <scope>NUCLEOTIDE SEQUENCE</scope>
</reference>
<accession>A0A0K0D2T7</accession>
<dbReference type="WBParaSite" id="ACAC_0000438201-mRNA-1">
    <property type="protein sequence ID" value="ACAC_0000438201-mRNA-1"/>
    <property type="gene ID" value="ACAC_0000438201"/>
</dbReference>
<dbReference type="AlphaFoldDB" id="A0A0K0D2T7"/>
<dbReference type="Proteomes" id="UP000035642">
    <property type="component" value="Unassembled WGS sequence"/>
</dbReference>
<sequence length="76" mass="8422">MRLSCSESGFCMNGTRITIRRFIGKLIGSAIALKQLSVVSVNSIILRTDCLHEDQPIRTVPSCEATVDRPRMEELG</sequence>
<organism evidence="1 2">
    <name type="scientific">Angiostrongylus cantonensis</name>
    <name type="common">Rat lungworm</name>
    <dbReference type="NCBI Taxonomy" id="6313"/>
    <lineage>
        <taxon>Eukaryota</taxon>
        <taxon>Metazoa</taxon>
        <taxon>Ecdysozoa</taxon>
        <taxon>Nematoda</taxon>
        <taxon>Chromadorea</taxon>
        <taxon>Rhabditida</taxon>
        <taxon>Rhabditina</taxon>
        <taxon>Rhabditomorpha</taxon>
        <taxon>Strongyloidea</taxon>
        <taxon>Metastrongylidae</taxon>
        <taxon>Angiostrongylus</taxon>
    </lineage>
</organism>